<dbReference type="OrthoDB" id="9816013at2"/>
<evidence type="ECO:0000313" key="7">
    <source>
        <dbReference type="Proteomes" id="UP000320735"/>
    </source>
</evidence>
<evidence type="ECO:0000256" key="2">
    <source>
        <dbReference type="ARBA" id="ARBA00008954"/>
    </source>
</evidence>
<dbReference type="InterPro" id="IPR049704">
    <property type="entry name" value="Aminotrans_3_PPA_site"/>
</dbReference>
<evidence type="ECO:0000256" key="5">
    <source>
        <dbReference type="RuleBase" id="RU003560"/>
    </source>
</evidence>
<name>A0A5C6BPL0_9PLAN</name>
<dbReference type="Gene3D" id="3.90.1150.10">
    <property type="entry name" value="Aspartate Aminotransferase, domain 1"/>
    <property type="match status" value="1"/>
</dbReference>
<dbReference type="EMBL" id="SJPP01000001">
    <property type="protein sequence ID" value="TWU13622.1"/>
    <property type="molecule type" value="Genomic_DNA"/>
</dbReference>
<keyword evidence="4 5" id="KW-0663">Pyridoxal phosphate</keyword>
<protein>
    <submittedName>
        <fullName evidence="6">Putrescine aminotransferase</fullName>
        <ecNumber evidence="6">2.6.1.82</ecNumber>
    </submittedName>
</protein>
<dbReference type="PANTHER" id="PTHR43094:SF1">
    <property type="entry name" value="AMINOTRANSFERASE CLASS-III"/>
    <property type="match status" value="1"/>
</dbReference>
<accession>A0A5C6BPL0</accession>
<comment type="caution">
    <text evidence="6">The sequence shown here is derived from an EMBL/GenBank/DDBJ whole genome shotgun (WGS) entry which is preliminary data.</text>
</comment>
<dbReference type="InterPro" id="IPR005814">
    <property type="entry name" value="Aminotrans_3"/>
</dbReference>
<dbReference type="Proteomes" id="UP000320735">
    <property type="component" value="Unassembled WGS sequence"/>
</dbReference>
<gene>
    <name evidence="6" type="primary">patA_3</name>
    <name evidence="6" type="ORF">CA54_24570</name>
</gene>
<dbReference type="PIRSF" id="PIRSF000521">
    <property type="entry name" value="Transaminase_4ab_Lys_Orn"/>
    <property type="match status" value="1"/>
</dbReference>
<evidence type="ECO:0000256" key="3">
    <source>
        <dbReference type="ARBA" id="ARBA00022576"/>
    </source>
</evidence>
<dbReference type="GO" id="GO:0030170">
    <property type="term" value="F:pyridoxal phosphate binding"/>
    <property type="evidence" value="ECO:0007669"/>
    <property type="project" value="InterPro"/>
</dbReference>
<keyword evidence="3 6" id="KW-0032">Aminotransferase</keyword>
<dbReference type="InterPro" id="IPR015421">
    <property type="entry name" value="PyrdxlP-dep_Trfase_major"/>
</dbReference>
<comment type="cofactor">
    <cofactor evidence="1">
        <name>pyridoxal 5'-phosphate</name>
        <dbReference type="ChEBI" id="CHEBI:597326"/>
    </cofactor>
</comment>
<dbReference type="GO" id="GO:0033094">
    <property type="term" value="F:putrescine--2-oxoglutarate transaminase activity"/>
    <property type="evidence" value="ECO:0007669"/>
    <property type="project" value="UniProtKB-EC"/>
</dbReference>
<sequence length="436" mass="47019">MNSPNDDQLRAEGDVNFSAVRRQWQAAHLDERTRSILDDDARAFLHQSLSTPCLNALEGCEGIYLIDSAGRRIMDFHGNSAHQVGYGHPRVVQAVKDQLDNLPFCPRRYTNAPAIELAKKLAQIAPGDLSKVLFAPAGTAAIGIALKLARYATGRHKTISMWGSFHGASLDAISVGGEALFREGLGPLLPGSLHVPWPHKEEDAGEIEQLMIQEGDIGAVVAEPMRCTTVDAPPAAYWRRVRELCDAHGALLIFDEIPLGLGRTGRFFCCEHFDVTPDVLVMGKGLGGGVMPLAAAITRADLDVAPHRALGHYTHEKSPLAAAAALATIDVIEQENLVARAHALGQHAARRLRNLQQQLPLISDVRALGLAIAVELSRDGQRANAEAERALYECLSRGLSFKVSDGNVLTLMPPLVISEAELDAALDIVEGVLRAL</sequence>
<reference evidence="6 7" key="1">
    <citation type="submission" date="2019-02" db="EMBL/GenBank/DDBJ databases">
        <title>Deep-cultivation of Planctomycetes and their phenomic and genomic characterization uncovers novel biology.</title>
        <authorList>
            <person name="Wiegand S."/>
            <person name="Jogler M."/>
            <person name="Boedeker C."/>
            <person name="Pinto D."/>
            <person name="Vollmers J."/>
            <person name="Rivas-Marin E."/>
            <person name="Kohn T."/>
            <person name="Peeters S.H."/>
            <person name="Heuer A."/>
            <person name="Rast P."/>
            <person name="Oberbeckmann S."/>
            <person name="Bunk B."/>
            <person name="Jeske O."/>
            <person name="Meyerdierks A."/>
            <person name="Storesund J.E."/>
            <person name="Kallscheuer N."/>
            <person name="Luecker S."/>
            <person name="Lage O.M."/>
            <person name="Pohl T."/>
            <person name="Merkel B.J."/>
            <person name="Hornburger P."/>
            <person name="Mueller R.-W."/>
            <person name="Bruemmer F."/>
            <person name="Labrenz M."/>
            <person name="Spormann A.M."/>
            <person name="Op Den Camp H."/>
            <person name="Overmann J."/>
            <person name="Amann R."/>
            <person name="Jetten M.S.M."/>
            <person name="Mascher T."/>
            <person name="Medema M.H."/>
            <person name="Devos D.P."/>
            <person name="Kaster A.-K."/>
            <person name="Ovreas L."/>
            <person name="Rohde M."/>
            <person name="Galperin M.Y."/>
            <person name="Jogler C."/>
        </authorList>
    </citation>
    <scope>NUCLEOTIDE SEQUENCE [LARGE SCALE GENOMIC DNA]</scope>
    <source>
        <strain evidence="6 7">CA54</strain>
    </source>
</reference>
<dbReference type="InterPro" id="IPR015424">
    <property type="entry name" value="PyrdxlP-dep_Trfase"/>
</dbReference>
<dbReference type="Pfam" id="PF00202">
    <property type="entry name" value="Aminotran_3"/>
    <property type="match status" value="1"/>
</dbReference>
<evidence type="ECO:0000256" key="1">
    <source>
        <dbReference type="ARBA" id="ARBA00001933"/>
    </source>
</evidence>
<dbReference type="EC" id="2.6.1.82" evidence="6"/>
<dbReference type="RefSeq" id="WP_146370922.1">
    <property type="nucleotide sequence ID" value="NZ_SJPP01000001.1"/>
</dbReference>
<dbReference type="AlphaFoldDB" id="A0A5C6BPL0"/>
<dbReference type="Gene3D" id="3.40.640.10">
    <property type="entry name" value="Type I PLP-dependent aspartate aminotransferase-like (Major domain)"/>
    <property type="match status" value="1"/>
</dbReference>
<dbReference type="FunFam" id="3.40.640.10:FF:000004">
    <property type="entry name" value="Acetylornithine aminotransferase"/>
    <property type="match status" value="1"/>
</dbReference>
<evidence type="ECO:0000313" key="6">
    <source>
        <dbReference type="EMBL" id="TWU13622.1"/>
    </source>
</evidence>
<dbReference type="PROSITE" id="PS00600">
    <property type="entry name" value="AA_TRANSFER_CLASS_3"/>
    <property type="match status" value="1"/>
</dbReference>
<keyword evidence="7" id="KW-1185">Reference proteome</keyword>
<organism evidence="6 7">
    <name type="scientific">Symmachiella macrocystis</name>
    <dbReference type="NCBI Taxonomy" id="2527985"/>
    <lineage>
        <taxon>Bacteria</taxon>
        <taxon>Pseudomonadati</taxon>
        <taxon>Planctomycetota</taxon>
        <taxon>Planctomycetia</taxon>
        <taxon>Planctomycetales</taxon>
        <taxon>Planctomycetaceae</taxon>
        <taxon>Symmachiella</taxon>
    </lineage>
</organism>
<dbReference type="InterPro" id="IPR015422">
    <property type="entry name" value="PyrdxlP-dep_Trfase_small"/>
</dbReference>
<proteinExistence type="inferred from homology"/>
<dbReference type="SUPFAM" id="SSF53383">
    <property type="entry name" value="PLP-dependent transferases"/>
    <property type="match status" value="1"/>
</dbReference>
<evidence type="ECO:0000256" key="4">
    <source>
        <dbReference type="ARBA" id="ARBA00022898"/>
    </source>
</evidence>
<keyword evidence="6" id="KW-0808">Transferase</keyword>
<dbReference type="NCBIfam" id="NF004755">
    <property type="entry name" value="PRK06082.1"/>
    <property type="match status" value="1"/>
</dbReference>
<comment type="similarity">
    <text evidence="2 5">Belongs to the class-III pyridoxal-phosphate-dependent aminotransferase family.</text>
</comment>
<dbReference type="CDD" id="cd00610">
    <property type="entry name" value="OAT_like"/>
    <property type="match status" value="1"/>
</dbReference>
<dbReference type="PANTHER" id="PTHR43094">
    <property type="entry name" value="AMINOTRANSFERASE"/>
    <property type="match status" value="1"/>
</dbReference>